<gene>
    <name evidence="1" type="ORF">IHE45_06G013200</name>
</gene>
<evidence type="ECO:0000313" key="2">
    <source>
        <dbReference type="Proteomes" id="UP000827976"/>
    </source>
</evidence>
<accession>A0ACB7VVL6</accession>
<comment type="caution">
    <text evidence="1">The sequence shown here is derived from an EMBL/GenBank/DDBJ whole genome shotgun (WGS) entry which is preliminary data.</text>
</comment>
<proteinExistence type="predicted"/>
<protein>
    <submittedName>
        <fullName evidence="1">Tripeptidyl-peptidase II protein</fullName>
        <ecNumber evidence="1">3.4.14.10</ecNumber>
    </submittedName>
</protein>
<sequence>MASSLFILSFFFLSILSTPSSPSPSTYIIRVHPSLKPSVFPTLHHWYSSTLPSPSSPLLHLYSTIFHGFSTLLSPSQAHSLRLLPGVLSVLPDQSHSLHTTHSSHFLNLLSSSNLPNSLLSSSISGSSSIVALLDTGINPSHPSFNDSDLPPIPSHWSGICQSGPLFPPSSCSNKLIGARFFFSGARHSTTETTNSSDVLSPYDSTGHGTHTASTAAGRPTSPASLHGYAAGIASGVAPNARIAVYKVCWSSGCFDSDILAALDTAVRDGADVISLSVGSGVKPYHLDPIAIGALGAVEHGVVVVVSAGNDGPTESTVTNIAPWMITVGAGTMDRRFPVQIQLDSGSVLAGDGIWTGPALKPETSYPLIYGGDSSSSLGIRASAALCAKGSLDPAAVKGRIVLCERGGVARAEKGLTVKEAGGVGMILANQSPEGNGVIPDPHMLPAAAVGFHAGEQLKSYIKAANGSAACQLIFGATQLNVTPAPTLATFSARGPNAESAYVIKPDVIAPGVGILAAWPDNVGPTELPADERRTEFNVLTGTSMACPHVSGIAALLKTAHPEWSPAMISSALMTTAYIEDNQGNNIVDESSGENANPWGLGSGHIDPEKANDPGLVYDITIDDYIQFLCSSNYSRRNIKSVARGNFSRCSKPLKKPSDINYPSISVVFEQQVAGKIETVIYRTLTSVRNETMEYQISVSTPETVEVVVVPEKLRFEKKGDKKGFMVRVSGDWIRLSPGSSKTVFGSLTWSDGRHLVRSPISVTWQQPYF</sequence>
<organism evidence="1 2">
    <name type="scientific">Dioscorea alata</name>
    <name type="common">Purple yam</name>
    <dbReference type="NCBI Taxonomy" id="55571"/>
    <lineage>
        <taxon>Eukaryota</taxon>
        <taxon>Viridiplantae</taxon>
        <taxon>Streptophyta</taxon>
        <taxon>Embryophyta</taxon>
        <taxon>Tracheophyta</taxon>
        <taxon>Spermatophyta</taxon>
        <taxon>Magnoliopsida</taxon>
        <taxon>Liliopsida</taxon>
        <taxon>Dioscoreales</taxon>
        <taxon>Dioscoreaceae</taxon>
        <taxon>Dioscorea</taxon>
    </lineage>
</organism>
<reference evidence="2" key="1">
    <citation type="journal article" date="2022" name="Nat. Commun.">
        <title>Chromosome evolution and the genetic basis of agronomically important traits in greater yam.</title>
        <authorList>
            <person name="Bredeson J.V."/>
            <person name="Lyons J.B."/>
            <person name="Oniyinde I.O."/>
            <person name="Okereke N.R."/>
            <person name="Kolade O."/>
            <person name="Nnabue I."/>
            <person name="Nwadili C.O."/>
            <person name="Hribova E."/>
            <person name="Parker M."/>
            <person name="Nwogha J."/>
            <person name="Shu S."/>
            <person name="Carlson J."/>
            <person name="Kariba R."/>
            <person name="Muthemba S."/>
            <person name="Knop K."/>
            <person name="Barton G.J."/>
            <person name="Sherwood A.V."/>
            <person name="Lopez-Montes A."/>
            <person name="Asiedu R."/>
            <person name="Jamnadass R."/>
            <person name="Muchugi A."/>
            <person name="Goodstein D."/>
            <person name="Egesi C.N."/>
            <person name="Featherston J."/>
            <person name="Asfaw A."/>
            <person name="Simpson G.G."/>
            <person name="Dolezel J."/>
            <person name="Hendre P.S."/>
            <person name="Van Deynze A."/>
            <person name="Kumar P.L."/>
            <person name="Obidiegwu J.E."/>
            <person name="Bhattacharjee R."/>
            <person name="Rokhsar D.S."/>
        </authorList>
    </citation>
    <scope>NUCLEOTIDE SEQUENCE [LARGE SCALE GENOMIC DNA]</scope>
    <source>
        <strain evidence="2">cv. TDa95/00328</strain>
    </source>
</reference>
<keyword evidence="2" id="KW-1185">Reference proteome</keyword>
<evidence type="ECO:0000313" key="1">
    <source>
        <dbReference type="EMBL" id="KAH7678683.1"/>
    </source>
</evidence>
<name>A0ACB7VVL6_DIOAL</name>
<dbReference type="EMBL" id="CM037016">
    <property type="protein sequence ID" value="KAH7678683.1"/>
    <property type="molecule type" value="Genomic_DNA"/>
</dbReference>
<keyword evidence="1" id="KW-0378">Hydrolase</keyword>
<dbReference type="EC" id="3.4.14.10" evidence="1"/>
<dbReference type="Proteomes" id="UP000827976">
    <property type="component" value="Chromosome 6"/>
</dbReference>